<organism evidence="8 9">
    <name type="scientific">Ilyomonas limi</name>
    <dbReference type="NCBI Taxonomy" id="2575867"/>
    <lineage>
        <taxon>Bacteria</taxon>
        <taxon>Pseudomonadati</taxon>
        <taxon>Bacteroidota</taxon>
        <taxon>Chitinophagia</taxon>
        <taxon>Chitinophagales</taxon>
        <taxon>Chitinophagaceae</taxon>
        <taxon>Ilyomonas</taxon>
    </lineage>
</organism>
<evidence type="ECO:0000313" key="8">
    <source>
        <dbReference type="EMBL" id="TKK70869.1"/>
    </source>
</evidence>
<evidence type="ECO:0000256" key="2">
    <source>
        <dbReference type="ARBA" id="ARBA00008854"/>
    </source>
</evidence>
<evidence type="ECO:0000256" key="7">
    <source>
        <dbReference type="SAM" id="MobiDB-lite"/>
    </source>
</evidence>
<keyword evidence="6" id="KW-0175">Coiled coil</keyword>
<keyword evidence="9" id="KW-1185">Reference proteome</keyword>
<dbReference type="AlphaFoldDB" id="A0A4U3L8N2"/>
<protein>
    <submittedName>
        <fullName evidence="8">LemA family protein</fullName>
    </submittedName>
</protein>
<gene>
    <name evidence="8" type="ORF">FC093_04015</name>
</gene>
<dbReference type="EMBL" id="SZQL01000002">
    <property type="protein sequence ID" value="TKK70869.1"/>
    <property type="molecule type" value="Genomic_DNA"/>
</dbReference>
<comment type="caution">
    <text evidence="8">The sequence shown here is derived from an EMBL/GenBank/DDBJ whole genome shotgun (WGS) entry which is preliminary data.</text>
</comment>
<evidence type="ECO:0000256" key="5">
    <source>
        <dbReference type="ARBA" id="ARBA00023136"/>
    </source>
</evidence>
<dbReference type="OrthoDB" id="9804152at2"/>
<evidence type="ECO:0000256" key="3">
    <source>
        <dbReference type="ARBA" id="ARBA00022692"/>
    </source>
</evidence>
<keyword evidence="5" id="KW-0472">Membrane</keyword>
<dbReference type="Proteomes" id="UP000305848">
    <property type="component" value="Unassembled WGS sequence"/>
</dbReference>
<accession>A0A4U3L8N2</accession>
<feature type="region of interest" description="Disordered" evidence="7">
    <location>
        <begin position="185"/>
        <end position="206"/>
    </location>
</feature>
<dbReference type="Gene3D" id="1.20.1440.20">
    <property type="entry name" value="LemA-like domain"/>
    <property type="match status" value="1"/>
</dbReference>
<dbReference type="GO" id="GO:0016020">
    <property type="term" value="C:membrane"/>
    <property type="evidence" value="ECO:0007669"/>
    <property type="project" value="UniProtKB-SubCell"/>
</dbReference>
<comment type="similarity">
    <text evidence="2">Belongs to the LemA family.</text>
</comment>
<evidence type="ECO:0000256" key="1">
    <source>
        <dbReference type="ARBA" id="ARBA00004167"/>
    </source>
</evidence>
<evidence type="ECO:0000313" key="9">
    <source>
        <dbReference type="Proteomes" id="UP000305848"/>
    </source>
</evidence>
<name>A0A4U3L8N2_9BACT</name>
<proteinExistence type="inferred from homology"/>
<evidence type="ECO:0000256" key="6">
    <source>
        <dbReference type="SAM" id="Coils"/>
    </source>
</evidence>
<dbReference type="RefSeq" id="WP_137260468.1">
    <property type="nucleotide sequence ID" value="NZ_SZQL01000002.1"/>
</dbReference>
<reference evidence="8 9" key="1">
    <citation type="submission" date="2019-05" db="EMBL/GenBank/DDBJ databases">
        <title>Panacibacter sp. strain 17mud1-8 Genome sequencing and assembly.</title>
        <authorList>
            <person name="Chhetri G."/>
        </authorList>
    </citation>
    <scope>NUCLEOTIDE SEQUENCE [LARGE SCALE GENOMIC DNA]</scope>
    <source>
        <strain evidence="8 9">17mud1-8</strain>
    </source>
</reference>
<evidence type="ECO:0000256" key="4">
    <source>
        <dbReference type="ARBA" id="ARBA00022989"/>
    </source>
</evidence>
<dbReference type="Pfam" id="PF04011">
    <property type="entry name" value="LemA"/>
    <property type="match status" value="1"/>
</dbReference>
<keyword evidence="4" id="KW-1133">Transmembrane helix</keyword>
<comment type="subcellular location">
    <subcellularLocation>
        <location evidence="1">Membrane</location>
        <topology evidence="1">Single-pass membrane protein</topology>
    </subcellularLocation>
</comment>
<dbReference type="SUPFAM" id="SSF140478">
    <property type="entry name" value="LemA-like"/>
    <property type="match status" value="1"/>
</dbReference>
<sequence>MKTRNLALIVILALVVLVGGCVGCGAVSFQKRGVALDENVKAKFANVQSEYQRRSDLIPNLVSTVKGEANFEQSTLENVIKARASATQVRVDPNDLTPEKLEQFQQAQGQLSQALGRLLVVTENYPNLRANDAFRGLQAQLEGTENRIKVARNDFNTAVQEYNTAIRTFPNNFYAGWFGFTPKQPFQADPGAERAPTVNFDTNNSK</sequence>
<dbReference type="PANTHER" id="PTHR34478">
    <property type="entry name" value="PROTEIN LEMA"/>
    <property type="match status" value="1"/>
</dbReference>
<feature type="coiled-coil region" evidence="6">
    <location>
        <begin position="134"/>
        <end position="161"/>
    </location>
</feature>
<dbReference type="PROSITE" id="PS51257">
    <property type="entry name" value="PROKAR_LIPOPROTEIN"/>
    <property type="match status" value="1"/>
</dbReference>
<dbReference type="PANTHER" id="PTHR34478:SF2">
    <property type="entry name" value="MEMBRANE PROTEIN"/>
    <property type="match status" value="1"/>
</dbReference>
<keyword evidence="3" id="KW-0812">Transmembrane</keyword>
<dbReference type="InterPro" id="IPR023353">
    <property type="entry name" value="LemA-like_dom_sf"/>
</dbReference>
<dbReference type="InterPro" id="IPR007156">
    <property type="entry name" value="MamQ_LemA"/>
</dbReference>